<dbReference type="EMBL" id="JANKHO010000246">
    <property type="protein sequence ID" value="KAJ3512606.1"/>
    <property type="molecule type" value="Genomic_DNA"/>
</dbReference>
<feature type="region of interest" description="Disordered" evidence="1">
    <location>
        <begin position="1"/>
        <end position="67"/>
    </location>
</feature>
<proteinExistence type="predicted"/>
<evidence type="ECO:0000256" key="1">
    <source>
        <dbReference type="SAM" id="MobiDB-lite"/>
    </source>
</evidence>
<accession>A0A9W8K2I2</accession>
<evidence type="ECO:0000313" key="2">
    <source>
        <dbReference type="EMBL" id="KAJ3512606.1"/>
    </source>
</evidence>
<feature type="compositionally biased region" description="Basic and acidic residues" evidence="1">
    <location>
        <begin position="7"/>
        <end position="22"/>
    </location>
</feature>
<gene>
    <name evidence="2" type="ORF">NLJ89_g3425</name>
</gene>
<dbReference type="Proteomes" id="UP001148786">
    <property type="component" value="Unassembled WGS sequence"/>
</dbReference>
<keyword evidence="3" id="KW-1185">Reference proteome</keyword>
<evidence type="ECO:0000313" key="3">
    <source>
        <dbReference type="Proteomes" id="UP001148786"/>
    </source>
</evidence>
<name>A0A9W8K2I2_9AGAR</name>
<comment type="caution">
    <text evidence="2">The sequence shown here is derived from an EMBL/GenBank/DDBJ whole genome shotgun (WGS) entry which is preliminary data.</text>
</comment>
<protein>
    <submittedName>
        <fullName evidence="2">Uncharacterized protein</fullName>
    </submittedName>
</protein>
<feature type="compositionally biased region" description="Polar residues" evidence="1">
    <location>
        <begin position="52"/>
        <end position="67"/>
    </location>
</feature>
<reference evidence="2" key="1">
    <citation type="submission" date="2022-07" db="EMBL/GenBank/DDBJ databases">
        <title>Genome Sequence of Agrocybe chaxingu.</title>
        <authorList>
            <person name="Buettner E."/>
        </authorList>
    </citation>
    <scope>NUCLEOTIDE SEQUENCE</scope>
    <source>
        <strain evidence="2">MP-N11</strain>
    </source>
</reference>
<dbReference type="AlphaFoldDB" id="A0A9W8K2I2"/>
<sequence length="307" mass="33863">MPTGFSSHERAATSRLGKPRDESDTDDTPNIRVVSEPDLPPATSKAIEGWIPTSSRSEFQHSPSSSLRGLSYHTHSSALSLSLSAQLALGEDAPEFDPPEYSIGADGRKSGSTLYTFTPTAGNAVTLLPPLGTSDELPRFHIVVNQNVFNPLVHCTTVYRGEVEAGNRVGCFELGISNIPGRVRIHGKDTPIKTMLVKSGTRETGYWMWIPPYERSSHLSWYYGVTPAICKTRNHDAGIVVLAKYTPAKWLTIPKKSGSVEEEESFSMLEVTPRGQELFEDVLISLLIIERKRMIPARDSHTKPLFN</sequence>
<dbReference type="OrthoDB" id="3174721at2759"/>
<organism evidence="2 3">
    <name type="scientific">Agrocybe chaxingu</name>
    <dbReference type="NCBI Taxonomy" id="84603"/>
    <lineage>
        <taxon>Eukaryota</taxon>
        <taxon>Fungi</taxon>
        <taxon>Dikarya</taxon>
        <taxon>Basidiomycota</taxon>
        <taxon>Agaricomycotina</taxon>
        <taxon>Agaricomycetes</taxon>
        <taxon>Agaricomycetidae</taxon>
        <taxon>Agaricales</taxon>
        <taxon>Agaricineae</taxon>
        <taxon>Strophariaceae</taxon>
        <taxon>Agrocybe</taxon>
    </lineage>
</organism>